<dbReference type="AlphaFoldDB" id="A0A2Z6DXL4"/>
<dbReference type="EMBL" id="AP018558">
    <property type="protein sequence ID" value="BBD77203.1"/>
    <property type="molecule type" value="Genomic_DNA"/>
</dbReference>
<gene>
    <name evidence="2" type="ORF">HPTL_0935</name>
</gene>
<dbReference type="InterPro" id="IPR012312">
    <property type="entry name" value="Hemerythrin-like"/>
</dbReference>
<reference evidence="2 3" key="1">
    <citation type="submission" date="2018-04" db="EMBL/GenBank/DDBJ databases">
        <title>Complete genome sequence of Hydrogenophilus thermoluteolus TH-1.</title>
        <authorList>
            <person name="Arai H."/>
        </authorList>
    </citation>
    <scope>NUCLEOTIDE SEQUENCE [LARGE SCALE GENOMIC DNA]</scope>
    <source>
        <strain evidence="2 3">TH-1</strain>
    </source>
</reference>
<dbReference type="RefSeq" id="WP_119334961.1">
    <property type="nucleotide sequence ID" value="NZ_AP018558.1"/>
</dbReference>
<sequence>MSIAEHLTAEHRHCDTLFSQLENVLDNEDWDAITTAWRALADELLRHFAVEEETLFPAFEAKSGITQGPTRVMRMEHDQMRELLAEGDAAVAEHDAENLRGVVETLLIMNQQHNLKEENVLYPMCDQLLGTEFVTQLQETV</sequence>
<feature type="domain" description="Hemerythrin-like" evidence="1">
    <location>
        <begin position="3"/>
        <end position="125"/>
    </location>
</feature>
<protein>
    <submittedName>
        <fullName evidence="2">Hemerythrin HHE cation binding domain protein</fullName>
    </submittedName>
</protein>
<evidence type="ECO:0000313" key="3">
    <source>
        <dbReference type="Proteomes" id="UP000262004"/>
    </source>
</evidence>
<dbReference type="PANTHER" id="PTHR39966:SF3">
    <property type="entry name" value="DUF438 DOMAIN-CONTAINING PROTEIN"/>
    <property type="match status" value="1"/>
</dbReference>
<dbReference type="Proteomes" id="UP000262004">
    <property type="component" value="Chromosome"/>
</dbReference>
<name>A0A2Z6DXL4_HYDTE</name>
<evidence type="ECO:0000259" key="1">
    <source>
        <dbReference type="Pfam" id="PF01814"/>
    </source>
</evidence>
<dbReference type="PANTHER" id="PTHR39966">
    <property type="entry name" value="BLL2471 PROTEIN-RELATED"/>
    <property type="match status" value="1"/>
</dbReference>
<dbReference type="KEGG" id="htl:HPTL_0935"/>
<dbReference type="OrthoDB" id="9792554at2"/>
<accession>A0A2Z6DXL4</accession>
<evidence type="ECO:0000313" key="2">
    <source>
        <dbReference type="EMBL" id="BBD77203.1"/>
    </source>
</evidence>
<dbReference type="Pfam" id="PF01814">
    <property type="entry name" value="Hemerythrin"/>
    <property type="match status" value="1"/>
</dbReference>
<keyword evidence="3" id="KW-1185">Reference proteome</keyword>
<dbReference type="Gene3D" id="1.20.120.520">
    <property type="entry name" value="nmb1532 protein domain like"/>
    <property type="match status" value="1"/>
</dbReference>
<organism evidence="2 3">
    <name type="scientific">Hydrogenophilus thermoluteolus</name>
    <name type="common">Pseudomonas hydrogenothermophila</name>
    <dbReference type="NCBI Taxonomy" id="297"/>
    <lineage>
        <taxon>Bacteria</taxon>
        <taxon>Pseudomonadati</taxon>
        <taxon>Pseudomonadota</taxon>
        <taxon>Hydrogenophilia</taxon>
        <taxon>Hydrogenophilales</taxon>
        <taxon>Hydrogenophilaceae</taxon>
        <taxon>Hydrogenophilus</taxon>
    </lineage>
</organism>
<dbReference type="GO" id="GO:0005886">
    <property type="term" value="C:plasma membrane"/>
    <property type="evidence" value="ECO:0007669"/>
    <property type="project" value="TreeGrafter"/>
</dbReference>
<proteinExistence type="predicted"/>